<dbReference type="EMBL" id="AIJQ01000017">
    <property type="protein sequence ID" value="EIA38286.1"/>
    <property type="molecule type" value="Genomic_DNA"/>
</dbReference>
<organism evidence="3 4">
    <name type="scientific">Thermus parvatiensis</name>
    <dbReference type="NCBI Taxonomy" id="456163"/>
    <lineage>
        <taxon>Bacteria</taxon>
        <taxon>Thermotogati</taxon>
        <taxon>Deinococcota</taxon>
        <taxon>Deinococci</taxon>
        <taxon>Thermales</taxon>
        <taxon>Thermaceae</taxon>
        <taxon>Thermus</taxon>
    </lineage>
</organism>
<feature type="compositionally biased region" description="Low complexity" evidence="1">
    <location>
        <begin position="205"/>
        <end position="217"/>
    </location>
</feature>
<gene>
    <name evidence="3" type="ORF">RLTM_10358</name>
</gene>
<comment type="caution">
    <text evidence="3">The sequence shown here is derived from an EMBL/GenBank/DDBJ whole genome shotgun (WGS) entry which is preliminary data.</text>
</comment>
<evidence type="ECO:0000313" key="3">
    <source>
        <dbReference type="EMBL" id="EIA38286.1"/>
    </source>
</evidence>
<feature type="region of interest" description="Disordered" evidence="1">
    <location>
        <begin position="123"/>
        <end position="290"/>
    </location>
</feature>
<dbReference type="Proteomes" id="UP000053186">
    <property type="component" value="Unassembled WGS sequence"/>
</dbReference>
<protein>
    <submittedName>
        <fullName evidence="3">Uncharacterized protein</fullName>
    </submittedName>
</protein>
<keyword evidence="2" id="KW-0812">Transmembrane</keyword>
<evidence type="ECO:0000256" key="1">
    <source>
        <dbReference type="SAM" id="MobiDB-lite"/>
    </source>
</evidence>
<evidence type="ECO:0000313" key="4">
    <source>
        <dbReference type="Proteomes" id="UP000053186"/>
    </source>
</evidence>
<proteinExistence type="predicted"/>
<dbReference type="RefSeq" id="WP_008633707.1">
    <property type="nucleotide sequence ID" value="NZ_AIJQ01000017.1"/>
</dbReference>
<name>H7GID1_9DEIN</name>
<sequence length="317" mass="33071">MGPGFHRAYAGRLAWRYRFLLATLLALLGLLHPLFALLSPLGLLVPSRLLEGRALREIARISLAYPTALAYGEERLWAEARRVPARLPPFPWGLLLAYGLALFLALGFHLARPAPLPFPSPAGAERVAPLSREDQAQDGAAGKEAAQSGAKSEGQAAPSEGEEQAAPSQGREQGAPSEAPGEGAPQAEGPSPARPKEGAPARALPGTGSPGEEAGPAEAPPREDGGGQETPLPQASRRGPNAGGALGEKEGSLTPTQAQGPEVGLLGEGEDGDKAALPSPWPGGQPPEKVRRGVEVYLEKTLLPPEARELLKRYFSP</sequence>
<keyword evidence="2" id="KW-1133">Transmembrane helix</keyword>
<keyword evidence="2" id="KW-0472">Membrane</keyword>
<reference evidence="3 4" key="1">
    <citation type="journal article" date="2012" name="J. Bacteriol.">
        <title>Draft genome sequence of Thermus sp. strain RL, isolated from a hot water spring located atop the Himalayan ranges at Manikaran, India.</title>
        <authorList>
            <person name="Dwivedi V."/>
            <person name="Sangwan N."/>
            <person name="Nigam A."/>
            <person name="Garg N."/>
            <person name="Niharika N."/>
            <person name="Khurana P."/>
            <person name="Khurana J.P."/>
            <person name="Lal R."/>
        </authorList>
    </citation>
    <scope>NUCLEOTIDE SEQUENCE [LARGE SCALE GENOMIC DNA]</scope>
    <source>
        <strain evidence="3 4">RL</strain>
    </source>
</reference>
<dbReference type="AlphaFoldDB" id="H7GID1"/>
<evidence type="ECO:0000256" key="2">
    <source>
        <dbReference type="SAM" id="Phobius"/>
    </source>
</evidence>
<dbReference type="PATRIC" id="fig|456163.3.peg.2273"/>
<keyword evidence="4" id="KW-1185">Reference proteome</keyword>
<accession>H7GID1</accession>
<feature type="transmembrane region" description="Helical" evidence="2">
    <location>
        <begin position="90"/>
        <end position="111"/>
    </location>
</feature>